<dbReference type="InterPro" id="IPR002557">
    <property type="entry name" value="Chitin-bd_dom"/>
</dbReference>
<evidence type="ECO:0000259" key="10">
    <source>
        <dbReference type="PROSITE" id="PS50940"/>
    </source>
</evidence>
<dbReference type="GO" id="GO:0008061">
    <property type="term" value="F:chitin binding"/>
    <property type="evidence" value="ECO:0007669"/>
    <property type="project" value="UniProtKB-KW"/>
</dbReference>
<accession>H2ZFD1</accession>
<dbReference type="Pfam" id="PF01607">
    <property type="entry name" value="CBM_14"/>
    <property type="match status" value="2"/>
</dbReference>
<evidence type="ECO:0000256" key="1">
    <source>
        <dbReference type="ARBA" id="ARBA00000822"/>
    </source>
</evidence>
<evidence type="ECO:0000256" key="2">
    <source>
        <dbReference type="ARBA" id="ARBA00012729"/>
    </source>
</evidence>
<evidence type="ECO:0000256" key="7">
    <source>
        <dbReference type="ARBA" id="ARBA00023157"/>
    </source>
</evidence>
<comment type="catalytic activity">
    <reaction evidence="1">
        <text>Random endo-hydrolysis of N-acetyl-beta-D-glucosaminide (1-&gt;4)-beta-linkages in chitin and chitodextrins.</text>
        <dbReference type="EC" id="3.2.1.14"/>
    </reaction>
</comment>
<dbReference type="GeneTree" id="ENSGT00940000170678"/>
<organism evidence="11 12">
    <name type="scientific">Ciona savignyi</name>
    <name type="common">Pacific transparent sea squirt</name>
    <dbReference type="NCBI Taxonomy" id="51511"/>
    <lineage>
        <taxon>Eukaryota</taxon>
        <taxon>Metazoa</taxon>
        <taxon>Chordata</taxon>
        <taxon>Tunicata</taxon>
        <taxon>Ascidiacea</taxon>
        <taxon>Phlebobranchia</taxon>
        <taxon>Cionidae</taxon>
        <taxon>Ciona</taxon>
    </lineage>
</organism>
<keyword evidence="3" id="KW-0147">Chitin-binding</keyword>
<dbReference type="Ensembl" id="ENSCSAVT00000016478.1">
    <property type="protein sequence ID" value="ENSCSAVP00000016297.1"/>
    <property type="gene ID" value="ENSCSAVG00000009589.1"/>
</dbReference>
<evidence type="ECO:0000313" key="11">
    <source>
        <dbReference type="Ensembl" id="ENSCSAVP00000016297.1"/>
    </source>
</evidence>
<evidence type="ECO:0000256" key="4">
    <source>
        <dbReference type="ARBA" id="ARBA00022729"/>
    </source>
</evidence>
<reference evidence="12" key="1">
    <citation type="submission" date="2003-08" db="EMBL/GenBank/DDBJ databases">
        <authorList>
            <person name="Birren B."/>
            <person name="Nusbaum C."/>
            <person name="Abebe A."/>
            <person name="Abouelleil A."/>
            <person name="Adekoya E."/>
            <person name="Ait-zahra M."/>
            <person name="Allen N."/>
            <person name="Allen T."/>
            <person name="An P."/>
            <person name="Anderson M."/>
            <person name="Anderson S."/>
            <person name="Arachchi H."/>
            <person name="Armbruster J."/>
            <person name="Bachantsang P."/>
            <person name="Baldwin J."/>
            <person name="Barry A."/>
            <person name="Bayul T."/>
            <person name="Blitshsteyn B."/>
            <person name="Bloom T."/>
            <person name="Blye J."/>
            <person name="Boguslavskiy L."/>
            <person name="Borowsky M."/>
            <person name="Boukhgalter B."/>
            <person name="Brunache A."/>
            <person name="Butler J."/>
            <person name="Calixte N."/>
            <person name="Calvo S."/>
            <person name="Camarata J."/>
            <person name="Campo K."/>
            <person name="Chang J."/>
            <person name="Cheshatsang Y."/>
            <person name="Citroen M."/>
            <person name="Collymore A."/>
            <person name="Considine T."/>
            <person name="Cook A."/>
            <person name="Cooke P."/>
            <person name="Corum B."/>
            <person name="Cuomo C."/>
            <person name="David R."/>
            <person name="Dawoe T."/>
            <person name="Degray S."/>
            <person name="Dodge S."/>
            <person name="Dooley K."/>
            <person name="Dorje P."/>
            <person name="Dorjee K."/>
            <person name="Dorris L."/>
            <person name="Duffey N."/>
            <person name="Dupes A."/>
            <person name="Elkins T."/>
            <person name="Engels R."/>
            <person name="Erickson J."/>
            <person name="Farina A."/>
            <person name="Faro S."/>
            <person name="Ferreira P."/>
            <person name="Fischer H."/>
            <person name="Fitzgerald M."/>
            <person name="Foley K."/>
            <person name="Gage D."/>
            <person name="Galagan J."/>
            <person name="Gearin G."/>
            <person name="Gnerre S."/>
            <person name="Gnirke A."/>
            <person name="Goyette A."/>
            <person name="Graham J."/>
            <person name="Grandbois E."/>
            <person name="Gyaltsen K."/>
            <person name="Hafez N."/>
            <person name="Hagopian D."/>
            <person name="Hagos B."/>
            <person name="Hall J."/>
            <person name="Hatcher B."/>
            <person name="Heller A."/>
            <person name="Higgins H."/>
            <person name="Honan T."/>
            <person name="Horn A."/>
            <person name="Houde N."/>
            <person name="Hughes L."/>
            <person name="Hulme W."/>
            <person name="Husby E."/>
            <person name="Iliev I."/>
            <person name="Jaffe D."/>
            <person name="Jones C."/>
            <person name="Kamal M."/>
            <person name="Kamat A."/>
            <person name="Kamvysselis M."/>
            <person name="Karlsson E."/>
            <person name="Kells C."/>
            <person name="Kieu A."/>
            <person name="Kisner P."/>
            <person name="Kodira C."/>
            <person name="Kulbokas E."/>
            <person name="Labutti K."/>
            <person name="Lama D."/>
            <person name="Landers T."/>
            <person name="Leger J."/>
            <person name="Levine S."/>
            <person name="Lewis D."/>
            <person name="Lewis T."/>
            <person name="Lindblad-toh K."/>
            <person name="Liu X."/>
            <person name="Lokyitsang T."/>
            <person name="Lokyitsang Y."/>
            <person name="Lucien O."/>
            <person name="Lui A."/>
            <person name="Ma L.J."/>
            <person name="Mabbitt R."/>
            <person name="Macdonald J."/>
            <person name="Maclean C."/>
            <person name="Major J."/>
            <person name="Manning J."/>
            <person name="Marabella R."/>
            <person name="Maru K."/>
            <person name="Matthews C."/>
            <person name="Mauceli E."/>
            <person name="Mccarthy M."/>
            <person name="Mcdonough S."/>
            <person name="Mcghee T."/>
            <person name="Meldrim J."/>
            <person name="Meneus L."/>
            <person name="Mesirov J."/>
            <person name="Mihalev A."/>
            <person name="Mihova T."/>
            <person name="Mikkelsen T."/>
            <person name="Mlenga V."/>
            <person name="Moru K."/>
            <person name="Mozes J."/>
            <person name="Mulrain L."/>
            <person name="Munson G."/>
            <person name="Naylor J."/>
            <person name="Newes C."/>
            <person name="Nguyen C."/>
            <person name="Nguyen N."/>
            <person name="Nguyen T."/>
            <person name="Nicol R."/>
            <person name="Nielsen C."/>
            <person name="Nizzari M."/>
            <person name="Norbu C."/>
            <person name="Norbu N."/>
            <person name="O'donnell P."/>
            <person name="Okoawo O."/>
            <person name="O'leary S."/>
            <person name="Omotosho B."/>
            <person name="O'neill K."/>
            <person name="Osman S."/>
            <person name="Parker S."/>
            <person name="Perrin D."/>
            <person name="Phunkhang P."/>
            <person name="Piqani B."/>
            <person name="Purcell S."/>
            <person name="Rachupka T."/>
            <person name="Ramasamy U."/>
            <person name="Rameau R."/>
            <person name="Ray V."/>
            <person name="Raymond C."/>
            <person name="Retta R."/>
            <person name="Richardson S."/>
            <person name="Rise C."/>
            <person name="Rodriguez J."/>
            <person name="Rogers J."/>
            <person name="Rogov P."/>
            <person name="Rutman M."/>
            <person name="Schupbach R."/>
            <person name="Seaman C."/>
            <person name="Settipalli S."/>
            <person name="Sharpe T."/>
            <person name="Sheridan J."/>
            <person name="Sherpa N."/>
            <person name="Shi J."/>
            <person name="Smirnov S."/>
            <person name="Smith C."/>
            <person name="Sougnez C."/>
            <person name="Spencer B."/>
            <person name="Stalker J."/>
            <person name="Stange-thomann N."/>
            <person name="Stavropoulos S."/>
            <person name="Stetson K."/>
            <person name="Stone C."/>
            <person name="Stone S."/>
            <person name="Stubbs M."/>
            <person name="Talamas J."/>
            <person name="Tchuinga P."/>
            <person name="Tenzing P."/>
            <person name="Tesfaye S."/>
            <person name="Theodore J."/>
            <person name="Thoulutsang Y."/>
            <person name="Topham K."/>
            <person name="Towey S."/>
            <person name="Tsamla T."/>
            <person name="Tsomo N."/>
            <person name="Vallee D."/>
            <person name="Vassiliev H."/>
            <person name="Venkataraman V."/>
            <person name="Vinson J."/>
            <person name="Vo A."/>
            <person name="Wade C."/>
            <person name="Wang S."/>
            <person name="Wangchuk T."/>
            <person name="Wangdi T."/>
            <person name="Whittaker C."/>
            <person name="Wilkinson J."/>
            <person name="Wu Y."/>
            <person name="Wyman D."/>
            <person name="Yadav S."/>
            <person name="Yang S."/>
            <person name="Yang X."/>
            <person name="Yeager S."/>
            <person name="Yee E."/>
            <person name="Young G."/>
            <person name="Zainoun J."/>
            <person name="Zembeck L."/>
            <person name="Zimmer A."/>
            <person name="Zody M."/>
            <person name="Lander E."/>
        </authorList>
    </citation>
    <scope>NUCLEOTIDE SEQUENCE [LARGE SCALE GENOMIC DNA]</scope>
</reference>
<keyword evidence="4" id="KW-0732">Signal</keyword>
<evidence type="ECO:0000256" key="5">
    <source>
        <dbReference type="ARBA" id="ARBA00022737"/>
    </source>
</evidence>
<dbReference type="PROSITE" id="PS50940">
    <property type="entry name" value="CHIT_BIND_II"/>
    <property type="match status" value="2"/>
</dbReference>
<dbReference type="HOGENOM" id="CLU_112296_0_0_1"/>
<dbReference type="InterPro" id="IPR036508">
    <property type="entry name" value="Chitin-bd_dom_sf"/>
</dbReference>
<name>H2ZFD1_CIOSA</name>
<dbReference type="GO" id="GO:0005576">
    <property type="term" value="C:extracellular region"/>
    <property type="evidence" value="ECO:0007669"/>
    <property type="project" value="InterPro"/>
</dbReference>
<dbReference type="InterPro" id="IPR051940">
    <property type="entry name" value="Chitin_bind-dev_reg"/>
</dbReference>
<dbReference type="InParanoid" id="H2ZFD1"/>
<keyword evidence="5" id="KW-0677">Repeat</keyword>
<protein>
    <recommendedName>
        <fullName evidence="2">chitinase</fullName>
        <ecNumber evidence="2">3.2.1.14</ecNumber>
    </recommendedName>
</protein>
<evidence type="ECO:0000256" key="8">
    <source>
        <dbReference type="ARBA" id="ARBA00023180"/>
    </source>
</evidence>
<keyword evidence="6" id="KW-0119">Carbohydrate metabolism</keyword>
<sequence>MRATDSAGNTASVSNVAMMNLFLRPPPESCLDKYGKPISGDPFEKPYDCLHFYQCSNGKLNTMPCEPGTVFNPNISVCDYPEHVSQCSYIEFTSTTPPNPPTPPPVSSPPPISTTTAGNAVPVPTADACKNSKGEAIDSLFADTTDCTHYYQCSNGILYTMPCPAGLVFNPFQLYCDWPSNVPGC</sequence>
<dbReference type="EC" id="3.2.1.14" evidence="2"/>
<dbReference type="SMART" id="SM00494">
    <property type="entry name" value="ChtBD2"/>
    <property type="match status" value="2"/>
</dbReference>
<evidence type="ECO:0000313" key="12">
    <source>
        <dbReference type="Proteomes" id="UP000007875"/>
    </source>
</evidence>
<keyword evidence="7" id="KW-1015">Disulfide bond</keyword>
<keyword evidence="12" id="KW-1185">Reference proteome</keyword>
<feature type="region of interest" description="Disordered" evidence="9">
    <location>
        <begin position="95"/>
        <end position="119"/>
    </location>
</feature>
<dbReference type="eggNOG" id="KOG4701">
    <property type="taxonomic scope" value="Eukaryota"/>
</dbReference>
<dbReference type="GO" id="GO:0006032">
    <property type="term" value="P:chitin catabolic process"/>
    <property type="evidence" value="ECO:0007669"/>
    <property type="project" value="UniProtKB-KW"/>
</dbReference>
<feature type="domain" description="Chitin-binding type-2" evidence="10">
    <location>
        <begin position="27"/>
        <end position="89"/>
    </location>
</feature>
<feature type="compositionally biased region" description="Pro residues" evidence="9">
    <location>
        <begin position="97"/>
        <end position="112"/>
    </location>
</feature>
<proteinExistence type="predicted"/>
<reference evidence="11" key="2">
    <citation type="submission" date="2025-08" db="UniProtKB">
        <authorList>
            <consortium name="Ensembl"/>
        </authorList>
    </citation>
    <scope>IDENTIFICATION</scope>
</reference>
<keyword evidence="6" id="KW-0624">Polysaccharide degradation</keyword>
<evidence type="ECO:0000256" key="3">
    <source>
        <dbReference type="ARBA" id="ARBA00022669"/>
    </source>
</evidence>
<keyword evidence="6" id="KW-0146">Chitin degradation</keyword>
<dbReference type="PANTHER" id="PTHR23301">
    <property type="entry name" value="CHITIN BINDING PERITROPHIN-A"/>
    <property type="match status" value="1"/>
</dbReference>
<dbReference type="OMA" id="YADESNC"/>
<feature type="domain" description="Chitin-binding type-2" evidence="10">
    <location>
        <begin position="126"/>
        <end position="185"/>
    </location>
</feature>
<dbReference type="AlphaFoldDB" id="H2ZFD1"/>
<keyword evidence="8" id="KW-0325">Glycoprotein</keyword>
<dbReference type="STRING" id="51511.ENSCSAVP00000016297"/>
<evidence type="ECO:0000256" key="9">
    <source>
        <dbReference type="SAM" id="MobiDB-lite"/>
    </source>
</evidence>
<reference evidence="11" key="3">
    <citation type="submission" date="2025-09" db="UniProtKB">
        <authorList>
            <consortium name="Ensembl"/>
        </authorList>
    </citation>
    <scope>IDENTIFICATION</scope>
</reference>
<dbReference type="GO" id="GO:0008843">
    <property type="term" value="F:endochitinase activity"/>
    <property type="evidence" value="ECO:0007669"/>
    <property type="project" value="UniProtKB-EC"/>
</dbReference>
<dbReference type="Proteomes" id="UP000007875">
    <property type="component" value="Unassembled WGS sequence"/>
</dbReference>
<evidence type="ECO:0000256" key="6">
    <source>
        <dbReference type="ARBA" id="ARBA00023024"/>
    </source>
</evidence>
<dbReference type="Gene3D" id="2.170.140.10">
    <property type="entry name" value="Chitin binding domain"/>
    <property type="match status" value="2"/>
</dbReference>
<dbReference type="SUPFAM" id="SSF57625">
    <property type="entry name" value="Invertebrate chitin-binding proteins"/>
    <property type="match status" value="2"/>
</dbReference>
<dbReference type="PANTHER" id="PTHR23301:SF0">
    <property type="entry name" value="CHITIN-BINDING TYPE-2 DOMAIN-CONTAINING PROTEIN-RELATED"/>
    <property type="match status" value="1"/>
</dbReference>